<dbReference type="PANTHER" id="PTHR33702">
    <property type="entry name" value="BNAA09G40010D PROTEIN"/>
    <property type="match status" value="1"/>
</dbReference>
<gene>
    <name evidence="1" type="ORF">I3842_05G235800</name>
</gene>
<evidence type="ECO:0000313" key="2">
    <source>
        <dbReference type="Proteomes" id="UP000811246"/>
    </source>
</evidence>
<sequence length="148" mass="17190">MEIVNPSACYESLKRYWRRRRYQRLINGTANNNKRKLKIIRLGIRSTGAARRGFWRVRRSSQKLIRFNNNINAVSPIKLLAKFHDSYVDMMIRLVGNIGNLNNVDLFGGKRVPKGRQISMVCNGEEVDGRFVLEMYKRMASTREIGAL</sequence>
<reference evidence="1" key="1">
    <citation type="submission" date="2021-01" db="EMBL/GenBank/DDBJ databases">
        <authorList>
            <person name="Lovell J.T."/>
            <person name="Bentley N."/>
            <person name="Bhattarai G."/>
            <person name="Jenkins J.W."/>
            <person name="Sreedasyam A."/>
            <person name="Alarcon Y."/>
            <person name="Bock C."/>
            <person name="Boston L."/>
            <person name="Carlson J."/>
            <person name="Cervantes K."/>
            <person name="Clermont K."/>
            <person name="Krom N."/>
            <person name="Kubenka K."/>
            <person name="Mamidi S."/>
            <person name="Mattison C."/>
            <person name="Monteros M."/>
            <person name="Pisani C."/>
            <person name="Plott C."/>
            <person name="Rajasekar S."/>
            <person name="Rhein H.S."/>
            <person name="Rohla C."/>
            <person name="Song M."/>
            <person name="Hilaire R.S."/>
            <person name="Shu S."/>
            <person name="Wells L."/>
            <person name="Wang X."/>
            <person name="Webber J."/>
            <person name="Heerema R.J."/>
            <person name="Klein P."/>
            <person name="Conner P."/>
            <person name="Grauke L."/>
            <person name="Grimwood J."/>
            <person name="Schmutz J."/>
            <person name="Randall J.J."/>
        </authorList>
    </citation>
    <scope>NUCLEOTIDE SEQUENCE</scope>
    <source>
        <tissue evidence="1">Leaf</tissue>
    </source>
</reference>
<dbReference type="EMBL" id="CM031829">
    <property type="protein sequence ID" value="KAG6715131.1"/>
    <property type="molecule type" value="Genomic_DNA"/>
</dbReference>
<comment type="caution">
    <text evidence="1">The sequence shown here is derived from an EMBL/GenBank/DDBJ whole genome shotgun (WGS) entry which is preliminary data.</text>
</comment>
<dbReference type="Proteomes" id="UP000811246">
    <property type="component" value="Chromosome 5"/>
</dbReference>
<evidence type="ECO:0000313" key="1">
    <source>
        <dbReference type="EMBL" id="KAG6715131.1"/>
    </source>
</evidence>
<dbReference type="PANTHER" id="PTHR33702:SF2">
    <property type="match status" value="1"/>
</dbReference>
<proteinExistence type="predicted"/>
<organism evidence="1 2">
    <name type="scientific">Carya illinoinensis</name>
    <name type="common">Pecan</name>
    <dbReference type="NCBI Taxonomy" id="32201"/>
    <lineage>
        <taxon>Eukaryota</taxon>
        <taxon>Viridiplantae</taxon>
        <taxon>Streptophyta</taxon>
        <taxon>Embryophyta</taxon>
        <taxon>Tracheophyta</taxon>
        <taxon>Spermatophyta</taxon>
        <taxon>Magnoliopsida</taxon>
        <taxon>eudicotyledons</taxon>
        <taxon>Gunneridae</taxon>
        <taxon>Pentapetalae</taxon>
        <taxon>rosids</taxon>
        <taxon>fabids</taxon>
        <taxon>Fagales</taxon>
        <taxon>Juglandaceae</taxon>
        <taxon>Carya</taxon>
    </lineage>
</organism>
<name>A0A922JNQ8_CARIL</name>
<dbReference type="AlphaFoldDB" id="A0A922JNQ8"/>
<accession>A0A922JNQ8</accession>
<protein>
    <submittedName>
        <fullName evidence="1">Uncharacterized protein</fullName>
    </submittedName>
</protein>